<proteinExistence type="predicted"/>
<dbReference type="EMBL" id="JAWDJT010000007">
    <property type="protein sequence ID" value="MDU0371187.1"/>
    <property type="molecule type" value="Genomic_DNA"/>
</dbReference>
<dbReference type="Gene3D" id="3.40.50.620">
    <property type="entry name" value="HUPs"/>
    <property type="match status" value="1"/>
</dbReference>
<keyword evidence="2" id="KW-0436">Ligase</keyword>
<feature type="domain" description="Diphthamide synthase" evidence="1">
    <location>
        <begin position="9"/>
        <end position="200"/>
    </location>
</feature>
<dbReference type="NCBIfam" id="TIGR00290">
    <property type="entry name" value="MJ0570_dom"/>
    <property type="match status" value="1"/>
</dbReference>
<name>A0ABU3TIM2_9BACT</name>
<evidence type="ECO:0000259" key="1">
    <source>
        <dbReference type="Pfam" id="PF01902"/>
    </source>
</evidence>
<dbReference type="GO" id="GO:0017178">
    <property type="term" value="F:diphthine-ammonia ligase activity"/>
    <property type="evidence" value="ECO:0007669"/>
    <property type="project" value="UniProtKB-EC"/>
</dbReference>
<gene>
    <name evidence="2" type="ORF">ROI90_12330</name>
</gene>
<keyword evidence="3" id="KW-1185">Reference proteome</keyword>
<protein>
    <submittedName>
        <fullName evidence="2">Diphthine--ammonia ligase</fullName>
        <ecNumber evidence="2">6.3.1.14</ecNumber>
    </submittedName>
</protein>
<dbReference type="InterPro" id="IPR002761">
    <property type="entry name" value="Diphthami_syn_dom"/>
</dbReference>
<evidence type="ECO:0000313" key="2">
    <source>
        <dbReference type="EMBL" id="MDU0371187.1"/>
    </source>
</evidence>
<dbReference type="PIRSF" id="PIRSF039123">
    <property type="entry name" value="Diphthamide_synthase"/>
    <property type="match status" value="1"/>
</dbReference>
<dbReference type="Gene3D" id="3.90.1490.10">
    <property type="entry name" value="putative n-type atp pyrophosphatase, domain 2"/>
    <property type="match status" value="1"/>
</dbReference>
<dbReference type="SUPFAM" id="SSF52402">
    <property type="entry name" value="Adenine nucleotide alpha hydrolases-like"/>
    <property type="match status" value="1"/>
</dbReference>
<dbReference type="CDD" id="cd01994">
    <property type="entry name" value="AANH_PF0828-like"/>
    <property type="match status" value="1"/>
</dbReference>
<dbReference type="Pfam" id="PF01902">
    <property type="entry name" value="Diphthami_syn_2"/>
    <property type="match status" value="1"/>
</dbReference>
<dbReference type="InterPro" id="IPR030662">
    <property type="entry name" value="DPH6/MJ0570"/>
</dbReference>
<sequence>MSLPAFMNWSGGKDSALALYHALRNPALHVTDLLTSVNAHYDRVSMHGVRVALLEQQAHRIGLPLTKLELPEMPDMAEYEARMRATLAPLQAKGVQRAIFGDIYLEDLRRYREQQLASIGLAAEFPLWQRPNAELLREYLELGFRAVVVCVNEQYLDQSFCGRELNADFLRDLPPGVDSCGENGEYHSFVFDAPYFSSPIPFERGEIVRRTYASPASTACTPADDSDSPAAAPTSSLFTTGFWYCDLLPVAPTAR</sequence>
<dbReference type="RefSeq" id="WP_315998653.1">
    <property type="nucleotide sequence ID" value="NZ_JAWDJT010000007.1"/>
</dbReference>
<accession>A0ABU3TIM2</accession>
<dbReference type="InterPro" id="IPR014729">
    <property type="entry name" value="Rossmann-like_a/b/a_fold"/>
</dbReference>
<dbReference type="Proteomes" id="UP001250698">
    <property type="component" value="Unassembled WGS sequence"/>
</dbReference>
<reference evidence="2 3" key="1">
    <citation type="submission" date="2023-10" db="EMBL/GenBank/DDBJ databases">
        <title>Hymenobacter endophyticus sp. nov., an isolate from the leaf tissues of wheat.</title>
        <authorList>
            <person name="Dai Y."/>
        </authorList>
    </citation>
    <scope>NUCLEOTIDE SEQUENCE [LARGE SCALE GENOMIC DNA]</scope>
    <source>
        <strain evidence="2 3">ZK17L-C2</strain>
    </source>
</reference>
<comment type="caution">
    <text evidence="2">The sequence shown here is derived from an EMBL/GenBank/DDBJ whole genome shotgun (WGS) entry which is preliminary data.</text>
</comment>
<evidence type="ECO:0000313" key="3">
    <source>
        <dbReference type="Proteomes" id="UP001250698"/>
    </source>
</evidence>
<organism evidence="2 3">
    <name type="scientific">Hymenobacter endophyticus</name>
    <dbReference type="NCBI Taxonomy" id="3076335"/>
    <lineage>
        <taxon>Bacteria</taxon>
        <taxon>Pseudomonadati</taxon>
        <taxon>Bacteroidota</taxon>
        <taxon>Cytophagia</taxon>
        <taxon>Cytophagales</taxon>
        <taxon>Hymenobacteraceae</taxon>
        <taxon>Hymenobacter</taxon>
    </lineage>
</organism>
<dbReference type="EC" id="6.3.1.14" evidence="2"/>